<protein>
    <submittedName>
        <fullName evidence="2">Pyridoxamine 5'-phosphate oxidase</fullName>
    </submittedName>
</protein>
<name>A0A1T1AWE4_RHOFE</name>
<dbReference type="AlphaFoldDB" id="A0A1T1AWE4"/>
<dbReference type="InterPro" id="IPR014419">
    <property type="entry name" value="HutZ"/>
</dbReference>
<sequence>MNTAPATPPFHEPRLTRELRALLANQRAASLGTLNSEGKPFVSMVPFAVEPDSASLVIHVSQLAPHTGFLLRNPAVSVMVMQAEVAGEPVHALPRISLDGVATRLEPGTSAWQAARSAYLARFPEAEPMTQLGDFSFVGIRVTQARQVAGFGAARSLASDEISSVLRPL</sequence>
<dbReference type="Gene3D" id="2.30.110.10">
    <property type="entry name" value="Electron Transport, Fmn-binding Protein, Chain A"/>
    <property type="match status" value="1"/>
</dbReference>
<keyword evidence="3" id="KW-1185">Reference proteome</keyword>
<dbReference type="Pfam" id="PF01243">
    <property type="entry name" value="PNPOx_N"/>
    <property type="match status" value="1"/>
</dbReference>
<dbReference type="EMBL" id="MTJN01000002">
    <property type="protein sequence ID" value="OOV08442.1"/>
    <property type="molecule type" value="Genomic_DNA"/>
</dbReference>
<feature type="domain" description="Pyridoxamine 5'-phosphate oxidase N-terminal" evidence="1">
    <location>
        <begin position="15"/>
        <end position="148"/>
    </location>
</feature>
<dbReference type="RefSeq" id="WP_078366325.1">
    <property type="nucleotide sequence ID" value="NZ_MTJN01000002.1"/>
</dbReference>
<dbReference type="PIRSF" id="PIRSF004633">
    <property type="entry name" value="UCP_PLP_oxd"/>
    <property type="match status" value="1"/>
</dbReference>
<dbReference type="PANTHER" id="PTHR13343">
    <property type="entry name" value="CREG1 PROTEIN"/>
    <property type="match status" value="1"/>
</dbReference>
<dbReference type="OrthoDB" id="9790961at2"/>
<evidence type="ECO:0000313" key="2">
    <source>
        <dbReference type="EMBL" id="OOV08442.1"/>
    </source>
</evidence>
<evidence type="ECO:0000313" key="3">
    <source>
        <dbReference type="Proteomes" id="UP000190750"/>
    </source>
</evidence>
<dbReference type="InterPro" id="IPR012349">
    <property type="entry name" value="Split_barrel_FMN-bd"/>
</dbReference>
<dbReference type="GO" id="GO:0005737">
    <property type="term" value="C:cytoplasm"/>
    <property type="evidence" value="ECO:0007669"/>
    <property type="project" value="UniProtKB-ARBA"/>
</dbReference>
<dbReference type="STRING" id="28066.RF819_18625"/>
<dbReference type="SUPFAM" id="SSF50475">
    <property type="entry name" value="FMN-binding split barrel"/>
    <property type="match status" value="1"/>
</dbReference>
<comment type="caution">
    <text evidence="2">The sequence shown here is derived from an EMBL/GenBank/DDBJ whole genome shotgun (WGS) entry which is preliminary data.</text>
</comment>
<dbReference type="Proteomes" id="UP000190750">
    <property type="component" value="Unassembled WGS sequence"/>
</dbReference>
<gene>
    <name evidence="2" type="ORF">RF819_18625</name>
</gene>
<proteinExistence type="predicted"/>
<dbReference type="InterPro" id="IPR011576">
    <property type="entry name" value="Pyridox_Oxase_N"/>
</dbReference>
<evidence type="ECO:0000259" key="1">
    <source>
        <dbReference type="Pfam" id="PF01243"/>
    </source>
</evidence>
<accession>A0A1T1AWE4</accession>
<dbReference type="PANTHER" id="PTHR13343:SF17">
    <property type="entry name" value="CELLULAR REPRESSOR OF E1A-STIMULATED GENES, ISOFORM A"/>
    <property type="match status" value="1"/>
</dbReference>
<reference evidence="2 3" key="1">
    <citation type="submission" date="2017-01" db="EMBL/GenBank/DDBJ databases">
        <title>Genome sequencing of Rhodoferax fermentans JCM 7819.</title>
        <authorList>
            <person name="Kim Y.J."/>
            <person name="Farh M.E.-A."/>
            <person name="Yang D.-C."/>
        </authorList>
    </citation>
    <scope>NUCLEOTIDE SEQUENCE [LARGE SCALE GENOMIC DNA]</scope>
    <source>
        <strain evidence="2 3">JCM 7819</strain>
    </source>
</reference>
<organism evidence="2 3">
    <name type="scientific">Rhodoferax fermentans</name>
    <dbReference type="NCBI Taxonomy" id="28066"/>
    <lineage>
        <taxon>Bacteria</taxon>
        <taxon>Pseudomonadati</taxon>
        <taxon>Pseudomonadota</taxon>
        <taxon>Betaproteobacteria</taxon>
        <taxon>Burkholderiales</taxon>
        <taxon>Comamonadaceae</taxon>
        <taxon>Rhodoferax</taxon>
    </lineage>
</organism>